<evidence type="ECO:0000313" key="1">
    <source>
        <dbReference type="EMBL" id="RLN29481.1"/>
    </source>
</evidence>
<proteinExistence type="predicted"/>
<gene>
    <name evidence="1" type="ORF">C2845_PM05G32670</name>
</gene>
<evidence type="ECO:0000313" key="2">
    <source>
        <dbReference type="Proteomes" id="UP000275267"/>
    </source>
</evidence>
<accession>A0A3L6T0G1</accession>
<organism evidence="1 2">
    <name type="scientific">Panicum miliaceum</name>
    <name type="common">Proso millet</name>
    <name type="synonym">Broomcorn millet</name>
    <dbReference type="NCBI Taxonomy" id="4540"/>
    <lineage>
        <taxon>Eukaryota</taxon>
        <taxon>Viridiplantae</taxon>
        <taxon>Streptophyta</taxon>
        <taxon>Embryophyta</taxon>
        <taxon>Tracheophyta</taxon>
        <taxon>Spermatophyta</taxon>
        <taxon>Magnoliopsida</taxon>
        <taxon>Liliopsida</taxon>
        <taxon>Poales</taxon>
        <taxon>Poaceae</taxon>
        <taxon>PACMAD clade</taxon>
        <taxon>Panicoideae</taxon>
        <taxon>Panicodae</taxon>
        <taxon>Paniceae</taxon>
        <taxon>Panicinae</taxon>
        <taxon>Panicum</taxon>
        <taxon>Panicum sect. Panicum</taxon>
    </lineage>
</organism>
<dbReference type="EMBL" id="PQIB02000003">
    <property type="protein sequence ID" value="RLN29481.1"/>
    <property type="molecule type" value="Genomic_DNA"/>
</dbReference>
<protein>
    <submittedName>
        <fullName evidence="1">Solanesyl-diphosphate synthase 1, mitochondrial isoform X1</fullName>
    </submittedName>
</protein>
<keyword evidence="2" id="KW-1185">Reference proteome</keyword>
<name>A0A3L6T0G1_PANMI</name>
<sequence length="159" mass="16450">MVTAPLLAGALCWRPRGLAARLGIRLLHSERGVEPGDGSVWPRATGGHCYLLAAGVASSTTGSGGLITSPVASVGSGASRRRAGLWSKAGGTAKAQMLLTTLFSAGAALLGCQHLPLASQIRSKVVGCRGAAFVCSRWLHDVQYQVCQDGLFKVMFLTS</sequence>
<comment type="caution">
    <text evidence="1">The sequence shown here is derived from an EMBL/GenBank/DDBJ whole genome shotgun (WGS) entry which is preliminary data.</text>
</comment>
<dbReference type="STRING" id="4540.A0A3L6T0G1"/>
<dbReference type="AlphaFoldDB" id="A0A3L6T0G1"/>
<reference evidence="2" key="1">
    <citation type="journal article" date="2019" name="Nat. Commun.">
        <title>The genome of broomcorn millet.</title>
        <authorList>
            <person name="Zou C."/>
            <person name="Miki D."/>
            <person name="Li D."/>
            <person name="Tang Q."/>
            <person name="Xiao L."/>
            <person name="Rajput S."/>
            <person name="Deng P."/>
            <person name="Jia W."/>
            <person name="Huang R."/>
            <person name="Zhang M."/>
            <person name="Sun Y."/>
            <person name="Hu J."/>
            <person name="Fu X."/>
            <person name="Schnable P.S."/>
            <person name="Li F."/>
            <person name="Zhang H."/>
            <person name="Feng B."/>
            <person name="Zhu X."/>
            <person name="Liu R."/>
            <person name="Schnable J.C."/>
            <person name="Zhu J.-K."/>
            <person name="Zhang H."/>
        </authorList>
    </citation>
    <scope>NUCLEOTIDE SEQUENCE [LARGE SCALE GENOMIC DNA]</scope>
</reference>
<dbReference type="Proteomes" id="UP000275267">
    <property type="component" value="Unassembled WGS sequence"/>
</dbReference>